<evidence type="ECO:0000313" key="3">
    <source>
        <dbReference type="Proteomes" id="UP000650628"/>
    </source>
</evidence>
<evidence type="ECO:0000259" key="1">
    <source>
        <dbReference type="Pfam" id="PF13401"/>
    </source>
</evidence>
<reference evidence="2 3" key="1">
    <citation type="submission" date="2021-01" db="EMBL/GenBank/DDBJ databases">
        <title>Whole genome shotgun sequence of Planotetraspora mira NBRC 15435.</title>
        <authorList>
            <person name="Komaki H."/>
            <person name="Tamura T."/>
        </authorList>
    </citation>
    <scope>NUCLEOTIDE SEQUENCE [LARGE SCALE GENOMIC DNA]</scope>
    <source>
        <strain evidence="2 3">NBRC 15435</strain>
    </source>
</reference>
<dbReference type="PANTHER" id="PTHR35894:SF1">
    <property type="entry name" value="PHOSPHORIBULOKINASE _ URIDINE KINASE FAMILY"/>
    <property type="match status" value="1"/>
</dbReference>
<dbReference type="InterPro" id="IPR027417">
    <property type="entry name" value="P-loop_NTPase"/>
</dbReference>
<protein>
    <recommendedName>
        <fullName evidence="1">ORC1/DEAH AAA+ ATPase domain-containing protein</fullName>
    </recommendedName>
</protein>
<sequence>MSAGFVDPLGEDHDHFLRLKGASVVVTAALQRTQDNLAIAIEERAMVCMYGDAGLGKTLSVNASLRELAPADTIRVQFRSHPYPRDIRGVLFDALELPGPKPAHPLEFDTLLKDTLSERFRVLVCDEAQWLSTECFELWRHLWDDRRTDITIVFVGGKNCYQVLRREPMLSSRILLWQKFAPLTPAEVMAVIPVYHPIWAKADLEIILQANRRSGHGNFRAWASITVLAVKALKHLQRTTVDEEVLAWALDKLGDQDTA</sequence>
<proteinExistence type="predicted"/>
<dbReference type="Gene3D" id="3.40.50.300">
    <property type="entry name" value="P-loop containing nucleotide triphosphate hydrolases"/>
    <property type="match status" value="1"/>
</dbReference>
<name>A0A8J3TZ22_9ACTN</name>
<feature type="domain" description="ORC1/DEAH AAA+ ATPase" evidence="1">
    <location>
        <begin position="43"/>
        <end position="164"/>
    </location>
</feature>
<dbReference type="SUPFAM" id="SSF52540">
    <property type="entry name" value="P-loop containing nucleoside triphosphate hydrolases"/>
    <property type="match status" value="1"/>
</dbReference>
<dbReference type="AlphaFoldDB" id="A0A8J3TZ22"/>
<gene>
    <name evidence="2" type="ORF">Pmi06nite_64560</name>
</gene>
<organism evidence="2 3">
    <name type="scientific">Planotetraspora mira</name>
    <dbReference type="NCBI Taxonomy" id="58121"/>
    <lineage>
        <taxon>Bacteria</taxon>
        <taxon>Bacillati</taxon>
        <taxon>Actinomycetota</taxon>
        <taxon>Actinomycetes</taxon>
        <taxon>Streptosporangiales</taxon>
        <taxon>Streptosporangiaceae</taxon>
        <taxon>Planotetraspora</taxon>
    </lineage>
</organism>
<dbReference type="Proteomes" id="UP000650628">
    <property type="component" value="Unassembled WGS sequence"/>
</dbReference>
<dbReference type="InterPro" id="IPR052026">
    <property type="entry name" value="ExeA_AAA_ATPase_DNA-bind"/>
</dbReference>
<dbReference type="PANTHER" id="PTHR35894">
    <property type="entry name" value="GENERAL SECRETION PATHWAY PROTEIN A-RELATED"/>
    <property type="match status" value="1"/>
</dbReference>
<dbReference type="Pfam" id="PF13401">
    <property type="entry name" value="AAA_22"/>
    <property type="match status" value="1"/>
</dbReference>
<dbReference type="EMBL" id="BOOO01000037">
    <property type="protein sequence ID" value="GII33014.1"/>
    <property type="molecule type" value="Genomic_DNA"/>
</dbReference>
<keyword evidence="3" id="KW-1185">Reference proteome</keyword>
<comment type="caution">
    <text evidence="2">The sequence shown here is derived from an EMBL/GenBank/DDBJ whole genome shotgun (WGS) entry which is preliminary data.</text>
</comment>
<dbReference type="InterPro" id="IPR049945">
    <property type="entry name" value="AAA_22"/>
</dbReference>
<evidence type="ECO:0000313" key="2">
    <source>
        <dbReference type="EMBL" id="GII33014.1"/>
    </source>
</evidence>
<dbReference type="GO" id="GO:0016887">
    <property type="term" value="F:ATP hydrolysis activity"/>
    <property type="evidence" value="ECO:0007669"/>
    <property type="project" value="InterPro"/>
</dbReference>
<accession>A0A8J3TZ22</accession>